<feature type="non-terminal residue" evidence="1">
    <location>
        <position position="119"/>
    </location>
</feature>
<evidence type="ECO:0000313" key="2">
    <source>
        <dbReference type="Proteomes" id="UP000054538"/>
    </source>
</evidence>
<dbReference type="Proteomes" id="UP000054538">
    <property type="component" value="Unassembled WGS sequence"/>
</dbReference>
<reference evidence="2" key="2">
    <citation type="submission" date="2015-01" db="EMBL/GenBank/DDBJ databases">
        <title>Evolutionary Origins and Diversification of the Mycorrhizal Mutualists.</title>
        <authorList>
            <consortium name="DOE Joint Genome Institute"/>
            <consortium name="Mycorrhizal Genomics Consortium"/>
            <person name="Kohler A."/>
            <person name="Kuo A."/>
            <person name="Nagy L.G."/>
            <person name="Floudas D."/>
            <person name="Copeland A."/>
            <person name="Barry K.W."/>
            <person name="Cichocki N."/>
            <person name="Veneault-Fourrey C."/>
            <person name="LaButti K."/>
            <person name="Lindquist E.A."/>
            <person name="Lipzen A."/>
            <person name="Lundell T."/>
            <person name="Morin E."/>
            <person name="Murat C."/>
            <person name="Riley R."/>
            <person name="Ohm R."/>
            <person name="Sun H."/>
            <person name="Tunlid A."/>
            <person name="Henrissat B."/>
            <person name="Grigoriev I.V."/>
            <person name="Hibbett D.S."/>
            <person name="Martin F."/>
        </authorList>
    </citation>
    <scope>NUCLEOTIDE SEQUENCE [LARGE SCALE GENOMIC DNA]</scope>
    <source>
        <strain evidence="2">Ve08.2h10</strain>
    </source>
</reference>
<sequence>EDENVIQIDNNLASENEIIEDIIHEFLESCRGVGKPEEHYNGFKETVIHTKHCLPLIPILYLHVIVTPMYIEFHEIFSPFELVDEIPIFHDKCIKFLIILHQLKFSIFLFDKGKGRGKW</sequence>
<name>A0A0D0DFA7_9AGAM</name>
<reference evidence="1 2" key="1">
    <citation type="submission" date="2014-04" db="EMBL/GenBank/DDBJ databases">
        <authorList>
            <consortium name="DOE Joint Genome Institute"/>
            <person name="Kuo A."/>
            <person name="Kohler A."/>
            <person name="Jargeat P."/>
            <person name="Nagy L.G."/>
            <person name="Floudas D."/>
            <person name="Copeland A."/>
            <person name="Barry K.W."/>
            <person name="Cichocki N."/>
            <person name="Veneault-Fourrey C."/>
            <person name="LaButti K."/>
            <person name="Lindquist E.A."/>
            <person name="Lipzen A."/>
            <person name="Lundell T."/>
            <person name="Morin E."/>
            <person name="Murat C."/>
            <person name="Sun H."/>
            <person name="Tunlid A."/>
            <person name="Henrissat B."/>
            <person name="Grigoriev I.V."/>
            <person name="Hibbett D.S."/>
            <person name="Martin F."/>
            <person name="Nordberg H.P."/>
            <person name="Cantor M.N."/>
            <person name="Hua S.X."/>
        </authorList>
    </citation>
    <scope>NUCLEOTIDE SEQUENCE [LARGE SCALE GENOMIC DNA]</scope>
    <source>
        <strain evidence="1 2">Ve08.2h10</strain>
    </source>
</reference>
<accession>A0A0D0DFA7</accession>
<dbReference type="OrthoDB" id="3044295at2759"/>
<protein>
    <submittedName>
        <fullName evidence="1">Uncharacterized protein</fullName>
    </submittedName>
</protein>
<dbReference type="HOGENOM" id="CLU_146177_0_0_1"/>
<evidence type="ECO:0000313" key="1">
    <source>
        <dbReference type="EMBL" id="KIK76365.1"/>
    </source>
</evidence>
<dbReference type="InParanoid" id="A0A0D0DFA7"/>
<dbReference type="AlphaFoldDB" id="A0A0D0DFA7"/>
<proteinExistence type="predicted"/>
<dbReference type="EMBL" id="KN827529">
    <property type="protein sequence ID" value="KIK76365.1"/>
    <property type="molecule type" value="Genomic_DNA"/>
</dbReference>
<gene>
    <name evidence="1" type="ORF">PAXRUDRAFT_170171</name>
</gene>
<keyword evidence="2" id="KW-1185">Reference proteome</keyword>
<organism evidence="1 2">
    <name type="scientific">Paxillus rubicundulus Ve08.2h10</name>
    <dbReference type="NCBI Taxonomy" id="930991"/>
    <lineage>
        <taxon>Eukaryota</taxon>
        <taxon>Fungi</taxon>
        <taxon>Dikarya</taxon>
        <taxon>Basidiomycota</taxon>
        <taxon>Agaricomycotina</taxon>
        <taxon>Agaricomycetes</taxon>
        <taxon>Agaricomycetidae</taxon>
        <taxon>Boletales</taxon>
        <taxon>Paxilineae</taxon>
        <taxon>Paxillaceae</taxon>
        <taxon>Paxillus</taxon>
    </lineage>
</organism>